<dbReference type="OrthoDB" id="119579at2759"/>
<dbReference type="VEuPathDB" id="FungiDB:H310_13324"/>
<reference evidence="3" key="1">
    <citation type="submission" date="2013-12" db="EMBL/GenBank/DDBJ databases">
        <title>The Genome Sequence of Aphanomyces invadans NJM9701.</title>
        <authorList>
            <consortium name="The Broad Institute Genomics Platform"/>
            <person name="Russ C."/>
            <person name="Tyler B."/>
            <person name="van West P."/>
            <person name="Dieguez-Uribeondo J."/>
            <person name="Young S.K."/>
            <person name="Zeng Q."/>
            <person name="Gargeya S."/>
            <person name="Fitzgerald M."/>
            <person name="Abouelleil A."/>
            <person name="Alvarado L."/>
            <person name="Chapman S.B."/>
            <person name="Gainer-Dewar J."/>
            <person name="Goldberg J."/>
            <person name="Griggs A."/>
            <person name="Gujja S."/>
            <person name="Hansen M."/>
            <person name="Howarth C."/>
            <person name="Imamovic A."/>
            <person name="Ireland A."/>
            <person name="Larimer J."/>
            <person name="McCowan C."/>
            <person name="Murphy C."/>
            <person name="Pearson M."/>
            <person name="Poon T.W."/>
            <person name="Priest M."/>
            <person name="Roberts A."/>
            <person name="Saif S."/>
            <person name="Shea T."/>
            <person name="Sykes S."/>
            <person name="Wortman J."/>
            <person name="Nusbaum C."/>
            <person name="Birren B."/>
        </authorList>
    </citation>
    <scope>NUCLEOTIDE SEQUENCE [LARGE SCALE GENOMIC DNA]</scope>
    <source>
        <strain evidence="3">NJM9701</strain>
    </source>
</reference>
<protein>
    <recommendedName>
        <fullName evidence="2">ZNF598/HEL2 PAH domain-containing protein</fullName>
    </recommendedName>
</protein>
<sequence length="296" mass="32382">MLNRPLPPGRRAPRSAIIKCAPSTDEASALSSQDTQTPCDKPKETDDGDMENLESGRTMQELCMEDRHVSVAEVHEATPGDEVVIVAASSDVEAPAAVACVVPTDNYHVVAACNEDVATEPPALPVVATRPTAATVEVDSSPASPSCDTPIERVPSVQTHMASPDDVEWYGLDRVTRPWTVVPELPPVESLECVYNDDARGLQKRILRAVKWCTNADKVKLDEFKINSRLFGNGFMDPDEYTQSMAHELGPLNMLVIVPCMLRLQPDPLKKQLLYMALQSYRTKSMATLEALVVRG</sequence>
<feature type="region of interest" description="Disordered" evidence="1">
    <location>
        <begin position="23"/>
        <end position="52"/>
    </location>
</feature>
<evidence type="ECO:0000256" key="1">
    <source>
        <dbReference type="SAM" id="MobiDB-lite"/>
    </source>
</evidence>
<organism evidence="3">
    <name type="scientific">Aphanomyces invadans</name>
    <dbReference type="NCBI Taxonomy" id="157072"/>
    <lineage>
        <taxon>Eukaryota</taxon>
        <taxon>Sar</taxon>
        <taxon>Stramenopiles</taxon>
        <taxon>Oomycota</taxon>
        <taxon>Saprolegniomycetes</taxon>
        <taxon>Saprolegniales</taxon>
        <taxon>Verrucalvaceae</taxon>
        <taxon>Aphanomyces</taxon>
    </lineage>
</organism>
<evidence type="ECO:0000313" key="3">
    <source>
        <dbReference type="EMBL" id="ETV92447.1"/>
    </source>
</evidence>
<dbReference type="RefSeq" id="XP_008878998.1">
    <property type="nucleotide sequence ID" value="XM_008880776.1"/>
</dbReference>
<gene>
    <name evidence="3" type="ORF">H310_13324</name>
</gene>
<name>A0A024TGK4_9STRA</name>
<dbReference type="EMBL" id="KI914000">
    <property type="protein sequence ID" value="ETV92447.1"/>
    <property type="molecule type" value="Genomic_DNA"/>
</dbReference>
<feature type="compositionally biased region" description="Polar residues" evidence="1">
    <location>
        <begin position="25"/>
        <end position="38"/>
    </location>
</feature>
<proteinExistence type="predicted"/>
<evidence type="ECO:0000259" key="2">
    <source>
        <dbReference type="Pfam" id="PF23202"/>
    </source>
</evidence>
<dbReference type="InterPro" id="IPR057634">
    <property type="entry name" value="PAH_ZNF598/HEL2"/>
</dbReference>
<feature type="domain" description="ZNF598/HEL2 PAH" evidence="2">
    <location>
        <begin position="204"/>
        <end position="279"/>
    </location>
</feature>
<dbReference type="AlphaFoldDB" id="A0A024TGK4"/>
<accession>A0A024TGK4</accession>
<dbReference type="Pfam" id="PF23202">
    <property type="entry name" value="PAH_ZNF598"/>
    <property type="match status" value="1"/>
</dbReference>
<dbReference type="eggNOG" id="ENOG502S96A">
    <property type="taxonomic scope" value="Eukaryota"/>
</dbReference>
<dbReference type="GeneID" id="20090374"/>